<evidence type="ECO:0000256" key="1">
    <source>
        <dbReference type="SAM" id="MobiDB-lite"/>
    </source>
</evidence>
<evidence type="ECO:0008006" key="5">
    <source>
        <dbReference type="Google" id="ProtNLM"/>
    </source>
</evidence>
<evidence type="ECO:0000313" key="4">
    <source>
        <dbReference type="Proteomes" id="UP000283383"/>
    </source>
</evidence>
<evidence type="ECO:0000256" key="2">
    <source>
        <dbReference type="SAM" id="SignalP"/>
    </source>
</evidence>
<sequence>MRSLCDVIIGFATVLQITLASSVIPFHSESFGVLARNPSSSIKEKRFLPHNVFAKRQTVTPKTATCTSSIYSNSKLQLSLQKNCQAKKAKLAKSAKSAKSNKPPFPVFAGSNTFFPTPGPYFQIPAKPGFFPVNFLKNLFLGGLTSVDFVFMSQSSCSFTGVARKTKGVLQPCVPKVNQNTQKSGNGLFGKFKQKKQQFSAPAPPAGVNANNGA</sequence>
<dbReference type="EMBL" id="MCBQ01022279">
    <property type="protein sequence ID" value="RKF51404.1"/>
    <property type="molecule type" value="Genomic_DNA"/>
</dbReference>
<feature type="region of interest" description="Disordered" evidence="1">
    <location>
        <begin position="195"/>
        <end position="214"/>
    </location>
</feature>
<accession>A0A420H1Z6</accession>
<evidence type="ECO:0000313" key="3">
    <source>
        <dbReference type="EMBL" id="RKF51404.1"/>
    </source>
</evidence>
<organism evidence="3 4">
    <name type="scientific">Golovinomyces cichoracearum</name>
    <dbReference type="NCBI Taxonomy" id="62708"/>
    <lineage>
        <taxon>Eukaryota</taxon>
        <taxon>Fungi</taxon>
        <taxon>Dikarya</taxon>
        <taxon>Ascomycota</taxon>
        <taxon>Pezizomycotina</taxon>
        <taxon>Leotiomycetes</taxon>
        <taxon>Erysiphales</taxon>
        <taxon>Erysiphaceae</taxon>
        <taxon>Golovinomyces</taxon>
    </lineage>
</organism>
<feature type="signal peptide" evidence="2">
    <location>
        <begin position="1"/>
        <end position="20"/>
    </location>
</feature>
<protein>
    <recommendedName>
        <fullName evidence="5">Csep0475 effector protein</fullName>
    </recommendedName>
</protein>
<keyword evidence="4" id="KW-1185">Reference proteome</keyword>
<reference evidence="3 4" key="1">
    <citation type="journal article" date="2018" name="BMC Genomics">
        <title>Comparative genome analyses reveal sequence features reflecting distinct modes of host-adaptation between dicot and monocot powdery mildew.</title>
        <authorList>
            <person name="Wu Y."/>
            <person name="Ma X."/>
            <person name="Pan Z."/>
            <person name="Kale S.D."/>
            <person name="Song Y."/>
            <person name="King H."/>
            <person name="Zhang Q."/>
            <person name="Presley C."/>
            <person name="Deng X."/>
            <person name="Wei C.I."/>
            <person name="Xiao S."/>
        </authorList>
    </citation>
    <scope>NUCLEOTIDE SEQUENCE [LARGE SCALE GENOMIC DNA]</scope>
    <source>
        <strain evidence="3">UMSG3</strain>
    </source>
</reference>
<dbReference type="AlphaFoldDB" id="A0A420H1Z6"/>
<comment type="caution">
    <text evidence="3">The sequence shown here is derived from an EMBL/GenBank/DDBJ whole genome shotgun (WGS) entry which is preliminary data.</text>
</comment>
<keyword evidence="2" id="KW-0732">Signal</keyword>
<dbReference type="Proteomes" id="UP000283383">
    <property type="component" value="Unassembled WGS sequence"/>
</dbReference>
<gene>
    <name evidence="3" type="ORF">GcM3_222013</name>
</gene>
<name>A0A420H1Z6_9PEZI</name>
<feature type="compositionally biased region" description="Low complexity" evidence="1">
    <location>
        <begin position="197"/>
        <end position="214"/>
    </location>
</feature>
<proteinExistence type="predicted"/>
<feature type="chain" id="PRO_5019189299" description="Csep0475 effector protein" evidence="2">
    <location>
        <begin position="21"/>
        <end position="214"/>
    </location>
</feature>